<dbReference type="GO" id="GO:0009190">
    <property type="term" value="P:cyclic nucleotide biosynthetic process"/>
    <property type="evidence" value="ECO:0007669"/>
    <property type="project" value="InterPro"/>
</dbReference>
<dbReference type="Gene3D" id="3.30.70.1230">
    <property type="entry name" value="Nucleotide cyclase"/>
    <property type="match status" value="1"/>
</dbReference>
<dbReference type="GO" id="GO:0004016">
    <property type="term" value="F:adenylate cyclase activity"/>
    <property type="evidence" value="ECO:0007669"/>
    <property type="project" value="UniProtKB-ARBA"/>
</dbReference>
<dbReference type="SUPFAM" id="SSF52540">
    <property type="entry name" value="P-loop containing nucleoside triphosphate hydrolases"/>
    <property type="match status" value="1"/>
</dbReference>
<dbReference type="AlphaFoldDB" id="A0A7I9YS83"/>
<evidence type="ECO:0000256" key="2">
    <source>
        <dbReference type="ARBA" id="ARBA00022840"/>
    </source>
</evidence>
<dbReference type="SMART" id="SM00044">
    <property type="entry name" value="CYCc"/>
    <property type="match status" value="1"/>
</dbReference>
<evidence type="ECO:0000313" key="5">
    <source>
        <dbReference type="Proteomes" id="UP000465360"/>
    </source>
</evidence>
<dbReference type="InterPro" id="IPR027417">
    <property type="entry name" value="P-loop_NTPase"/>
</dbReference>
<evidence type="ECO:0000259" key="3">
    <source>
        <dbReference type="PROSITE" id="PS50125"/>
    </source>
</evidence>
<dbReference type="Pfam" id="PF13191">
    <property type="entry name" value="AAA_16"/>
    <property type="match status" value="1"/>
</dbReference>
<dbReference type="Pfam" id="PF00211">
    <property type="entry name" value="Guanylate_cyc"/>
    <property type="match status" value="1"/>
</dbReference>
<organism evidence="4 5">
    <name type="scientific">Mycobacterium bourgelatii</name>
    <dbReference type="NCBI Taxonomy" id="1273442"/>
    <lineage>
        <taxon>Bacteria</taxon>
        <taxon>Bacillati</taxon>
        <taxon>Actinomycetota</taxon>
        <taxon>Actinomycetes</taxon>
        <taxon>Mycobacteriales</taxon>
        <taxon>Mycobacteriaceae</taxon>
        <taxon>Mycobacterium</taxon>
    </lineage>
</organism>
<keyword evidence="1" id="KW-0547">Nucleotide-binding</keyword>
<dbReference type="SMART" id="SM00382">
    <property type="entry name" value="AAA"/>
    <property type="match status" value="1"/>
</dbReference>
<dbReference type="Gene3D" id="3.40.50.300">
    <property type="entry name" value="P-loop containing nucleotide triphosphate hydrolases"/>
    <property type="match status" value="1"/>
</dbReference>
<dbReference type="InterPro" id="IPR001054">
    <property type="entry name" value="A/G_cyclase"/>
</dbReference>
<keyword evidence="2" id="KW-0067">ATP-binding</keyword>
<dbReference type="Proteomes" id="UP000465360">
    <property type="component" value="Unassembled WGS sequence"/>
</dbReference>
<dbReference type="GO" id="GO:0005524">
    <property type="term" value="F:ATP binding"/>
    <property type="evidence" value="ECO:0007669"/>
    <property type="project" value="UniProtKB-KW"/>
</dbReference>
<keyword evidence="5" id="KW-1185">Reference proteome</keyword>
<dbReference type="InterPro" id="IPR041664">
    <property type="entry name" value="AAA_16"/>
</dbReference>
<evidence type="ECO:0000256" key="1">
    <source>
        <dbReference type="ARBA" id="ARBA00022741"/>
    </source>
</evidence>
<accession>A0A7I9YS83</accession>
<gene>
    <name evidence="4" type="ORF">MBOU_36060</name>
</gene>
<dbReference type="PANTHER" id="PTHR16305">
    <property type="entry name" value="TESTICULAR SOLUBLE ADENYLYL CYCLASE"/>
    <property type="match status" value="1"/>
</dbReference>
<dbReference type="SUPFAM" id="SSF55073">
    <property type="entry name" value="Nucleotide cyclase"/>
    <property type="match status" value="1"/>
</dbReference>
<evidence type="ECO:0000313" key="4">
    <source>
        <dbReference type="EMBL" id="GFG91564.1"/>
    </source>
</evidence>
<dbReference type="GO" id="GO:0005737">
    <property type="term" value="C:cytoplasm"/>
    <property type="evidence" value="ECO:0007669"/>
    <property type="project" value="TreeGrafter"/>
</dbReference>
<dbReference type="InterPro" id="IPR029787">
    <property type="entry name" value="Nucleotide_cyclase"/>
</dbReference>
<feature type="domain" description="Guanylate cyclase" evidence="3">
    <location>
        <begin position="34"/>
        <end position="164"/>
    </location>
</feature>
<proteinExistence type="predicted"/>
<protein>
    <submittedName>
        <fullName evidence="4">Cyclase</fullName>
    </submittedName>
</protein>
<dbReference type="CDD" id="cd07302">
    <property type="entry name" value="CHD"/>
    <property type="match status" value="1"/>
</dbReference>
<dbReference type="InterPro" id="IPR003593">
    <property type="entry name" value="AAA+_ATPase"/>
</dbReference>
<reference evidence="4 5" key="1">
    <citation type="journal article" date="2019" name="Emerg. Microbes Infect.">
        <title>Comprehensive subspecies identification of 175 nontuberculous mycobacteria species based on 7547 genomic profiles.</title>
        <authorList>
            <person name="Matsumoto Y."/>
            <person name="Kinjo T."/>
            <person name="Motooka D."/>
            <person name="Nabeya D."/>
            <person name="Jung N."/>
            <person name="Uechi K."/>
            <person name="Horii T."/>
            <person name="Iida T."/>
            <person name="Fujita J."/>
            <person name="Nakamura S."/>
        </authorList>
    </citation>
    <scope>NUCLEOTIDE SEQUENCE [LARGE SCALE GENOMIC DNA]</scope>
    <source>
        <strain evidence="4 5">JCM 30725</strain>
    </source>
</reference>
<name>A0A7I9YS83_MYCBU</name>
<dbReference type="PROSITE" id="PS50125">
    <property type="entry name" value="GUANYLATE_CYCLASE_2"/>
    <property type="match status" value="1"/>
</dbReference>
<dbReference type="EMBL" id="BLKZ01000001">
    <property type="protein sequence ID" value="GFG91564.1"/>
    <property type="molecule type" value="Genomic_DNA"/>
</dbReference>
<dbReference type="PANTHER" id="PTHR16305:SF28">
    <property type="entry name" value="GUANYLATE CYCLASE DOMAIN-CONTAINING PROTEIN"/>
    <property type="match status" value="1"/>
</dbReference>
<sequence length="1045" mass="112599">MSCGTGLREYAKFCDECGTPTASGIDAAEYKQVTVLFADVVRSMDIAAVLDMERLREVMSELVQRSAAVVRRYGGTVEYNGDGVMALFGAPIALEDHARRACLAAAAIQEEANRLAADVERRDGMTLRLRVGLNSGRVIAGEIGSGPFGYVATGAPIGFAQRMESAAAPGQVLLSESTARLVEHSVELSEPELVPIKGADEPVLARRLIATARRDELVRHTEARLVGRRWEMAVLDAMVDRAIGGRGGVVAVVGPPGIGKSRVAREVATLAAGRGVEVVWTFCESHARDVSFGVVARLLRAGSGVAELEGEAARAQVRATVSPNASPQDLLLLDDLLGIADPDVDLPQIDPDARRRRLTALVNTTALERTEPALYLVEDAHWIDAVSESMLVDFLTVVAHAPVMVLISFRPEYAGVLSRIHGAQTIALAPLDDSDTNALIRELLGTDSSVSEIASVITERSAGNPFFAEQMVRELVQRGVLVGERGSYVCSAGIAELSVPATVQAAIEARIDRLTNAAKRTVYAASVIGERFSAELLTALGVDAVVDGLIDTELIDQVRFTPSAEYAFCHPLIRAVAYESQLKSDRAEWHRRLAAAIEAGSPESADQNAALIAEHLQAAGDLNDAYGWHMRAGTWLANRDVGAARVSWERACSIADALPADTPDHVAMRIAPRTMLCASGWQAIQETRGRFDELRELCTVAGDQISLAFGMTGLATELMFAGRTSEGSRLVSEQMELLTSIDDPTLIGLAFVGFNNWFDAGELAEILRWSEVVIDLADGDPTTGSGLGFGSPLAAAHAWRAVAKWWLGRPGWRDDQHDAGAMARQSDPTTLAMIAGWTWGLGIAFGVLRADDSTLRAIEDAVHAAEGSSNAALSIVKYTLAVALLNRDAAADRHRGLDLMMQVRDMWLREPIPFLVPVAELCSAPERARHGDRDIVISVVRRAVDDLLKAERPFFAVLGLGVLVEALLNRGAEGDVSEARKGIDQLAGLRAEEDWAMRDITVLRLRALLAQALDDEDAYRDLVIRYREMAESLGYEGHITWAAAM</sequence>
<dbReference type="RefSeq" id="WP_163714869.1">
    <property type="nucleotide sequence ID" value="NZ_BLKZ01000001.1"/>
</dbReference>
<comment type="caution">
    <text evidence="4">The sequence shown here is derived from an EMBL/GenBank/DDBJ whole genome shotgun (WGS) entry which is preliminary data.</text>
</comment>
<dbReference type="GO" id="GO:0035556">
    <property type="term" value="P:intracellular signal transduction"/>
    <property type="evidence" value="ECO:0007669"/>
    <property type="project" value="InterPro"/>
</dbReference>